<dbReference type="Gene3D" id="3.30.200.20">
    <property type="entry name" value="Phosphorylase Kinase, domain 1"/>
    <property type="match status" value="1"/>
</dbReference>
<dbReference type="Pfam" id="PF00069">
    <property type="entry name" value="Pkinase"/>
    <property type="match status" value="1"/>
</dbReference>
<evidence type="ECO:0000313" key="9">
    <source>
        <dbReference type="EMBL" id="AXH94696.1"/>
    </source>
</evidence>
<evidence type="ECO:0000256" key="1">
    <source>
        <dbReference type="ARBA" id="ARBA00012513"/>
    </source>
</evidence>
<dbReference type="InterPro" id="IPR011990">
    <property type="entry name" value="TPR-like_helical_dom_sf"/>
</dbReference>
<dbReference type="PROSITE" id="PS50011">
    <property type="entry name" value="PROTEIN_KINASE_DOM"/>
    <property type="match status" value="1"/>
</dbReference>
<name>A0A6N3KC52_9ACTN</name>
<feature type="compositionally biased region" description="Basic and acidic residues" evidence="7">
    <location>
        <begin position="318"/>
        <end position="334"/>
    </location>
</feature>
<evidence type="ECO:0000256" key="4">
    <source>
        <dbReference type="ARBA" id="ARBA00022741"/>
    </source>
</evidence>
<dbReference type="AlphaFoldDB" id="A0A6N3KC52"/>
<dbReference type="SUPFAM" id="SSF48452">
    <property type="entry name" value="TPR-like"/>
    <property type="match status" value="1"/>
</dbReference>
<feature type="compositionally biased region" description="Pro residues" evidence="7">
    <location>
        <begin position="295"/>
        <end position="313"/>
    </location>
</feature>
<dbReference type="PROSITE" id="PS00108">
    <property type="entry name" value="PROTEIN_KINASE_ST"/>
    <property type="match status" value="1"/>
</dbReference>
<dbReference type="InterPro" id="IPR008271">
    <property type="entry name" value="Ser/Thr_kinase_AS"/>
</dbReference>
<organism evidence="9 10">
    <name type="scientific">Micromonospora aurantiaca</name>
    <name type="common">nom. illeg.</name>
    <dbReference type="NCBI Taxonomy" id="47850"/>
    <lineage>
        <taxon>Bacteria</taxon>
        <taxon>Bacillati</taxon>
        <taxon>Actinomycetota</taxon>
        <taxon>Actinomycetes</taxon>
        <taxon>Micromonosporales</taxon>
        <taxon>Micromonosporaceae</taxon>
        <taxon>Micromonospora</taxon>
    </lineage>
</organism>
<dbReference type="InterPro" id="IPR000719">
    <property type="entry name" value="Prot_kinase_dom"/>
</dbReference>
<keyword evidence="2 9" id="KW-0723">Serine/threonine-protein kinase</keyword>
<feature type="domain" description="Protein kinase" evidence="8">
    <location>
        <begin position="1"/>
        <end position="251"/>
    </location>
</feature>
<evidence type="ECO:0000256" key="3">
    <source>
        <dbReference type="ARBA" id="ARBA00022679"/>
    </source>
</evidence>
<dbReference type="GO" id="GO:0004674">
    <property type="term" value="F:protein serine/threonine kinase activity"/>
    <property type="evidence" value="ECO:0007669"/>
    <property type="project" value="UniProtKB-KW"/>
</dbReference>
<reference evidence="9 10" key="1">
    <citation type="submission" date="2018-07" db="EMBL/GenBank/DDBJ databases">
        <authorList>
            <person name="Ye Y."/>
        </authorList>
    </citation>
    <scope>NUCLEOTIDE SEQUENCE [LARGE SCALE GENOMIC DNA]</scope>
    <source>
        <strain evidence="10">H14(2018)</strain>
    </source>
</reference>
<evidence type="ECO:0000256" key="7">
    <source>
        <dbReference type="SAM" id="MobiDB-lite"/>
    </source>
</evidence>
<evidence type="ECO:0000256" key="5">
    <source>
        <dbReference type="ARBA" id="ARBA00022777"/>
    </source>
</evidence>
<keyword evidence="3" id="KW-0808">Transferase</keyword>
<dbReference type="SUPFAM" id="SSF56112">
    <property type="entry name" value="Protein kinase-like (PK-like)"/>
    <property type="match status" value="1"/>
</dbReference>
<dbReference type="PANTHER" id="PTHR43289">
    <property type="entry name" value="MITOGEN-ACTIVATED PROTEIN KINASE KINASE KINASE 20-RELATED"/>
    <property type="match status" value="1"/>
</dbReference>
<dbReference type="EMBL" id="CP031263">
    <property type="protein sequence ID" value="AXH94696.1"/>
    <property type="molecule type" value="Genomic_DNA"/>
</dbReference>
<dbReference type="Gene3D" id="1.10.510.10">
    <property type="entry name" value="Transferase(Phosphotransferase) domain 1"/>
    <property type="match status" value="1"/>
</dbReference>
<keyword evidence="5 9" id="KW-0418">Kinase</keyword>
<reference evidence="9 10" key="2">
    <citation type="submission" date="2018-08" db="EMBL/GenBank/DDBJ databases">
        <title>Streptomyces kandeliansis sp. nov., an endophytic bacterium isolated from mangrove plant.</title>
        <authorList>
            <person name="Wang R."/>
        </authorList>
    </citation>
    <scope>NUCLEOTIDE SEQUENCE [LARGE SCALE GENOMIC DNA]</scope>
    <source>
        <strain evidence="10">H14(2018)</strain>
    </source>
</reference>
<sequence>MGEVWGGRDIKLDREVAVKFIRFPEGTPDKDLIRRFVRESRITARLEHPGVPAIYDVGTHDERPYLVMQRIRGISVADLIAEQGSLPIGWATAIAAQTCAVLSVAHQASLIHRDLKPNNLILEGDGSVKVLDFGLAVALDVADFSKITRTGQSLGTPAYMAPEQIMASMSSPQTDLYALGCTLHEMLTGQPVFAGPTAYAVMNRQVQDRPRSVRALRSDVPAELEQLLLALLEKKPEERPASADAVYQQLLPFATELQPLPGVLSPPTTPSPLRMYASVLSRVYTSATATGSGPVSPPPGRSSPPMPRPPSPPESTDEERSRFSRSELDRARSEASRLVKQSRYSQAAEVLAALVEPATRVFGRHDDDVASLRLELANVLFDGGDYRSAAPAYHQLAADLATRHGADAELVFDCRLKEATSHALIGQTSLALRQLGDLLQDQQRVFGETDSRVFELRKQIGLLHLGAGQGQAAEQTLTQLMADRTRRDGSDHPAVTELADLLTNLRRAQ</sequence>
<evidence type="ECO:0000259" key="8">
    <source>
        <dbReference type="PROSITE" id="PS50011"/>
    </source>
</evidence>
<keyword evidence="4" id="KW-0547">Nucleotide-binding</keyword>
<proteinExistence type="predicted"/>
<evidence type="ECO:0000256" key="6">
    <source>
        <dbReference type="ARBA" id="ARBA00022840"/>
    </source>
</evidence>
<feature type="region of interest" description="Disordered" evidence="7">
    <location>
        <begin position="287"/>
        <end position="334"/>
    </location>
</feature>
<dbReference type="Proteomes" id="UP000253958">
    <property type="component" value="Chromosome"/>
</dbReference>
<dbReference type="PANTHER" id="PTHR43289:SF6">
    <property type="entry name" value="SERINE_THREONINE-PROTEIN KINASE NEKL-3"/>
    <property type="match status" value="1"/>
</dbReference>
<dbReference type="EC" id="2.7.11.1" evidence="1"/>
<dbReference type="CDD" id="cd14014">
    <property type="entry name" value="STKc_PknB_like"/>
    <property type="match status" value="1"/>
</dbReference>
<protein>
    <recommendedName>
        <fullName evidence="1">non-specific serine/threonine protein kinase</fullName>
        <ecNumber evidence="1">2.7.11.1</ecNumber>
    </recommendedName>
</protein>
<gene>
    <name evidence="9" type="ORF">DVH21_28550</name>
</gene>
<evidence type="ECO:0000313" key="10">
    <source>
        <dbReference type="Proteomes" id="UP000253958"/>
    </source>
</evidence>
<dbReference type="SMART" id="SM00220">
    <property type="entry name" value="S_TKc"/>
    <property type="match status" value="1"/>
</dbReference>
<dbReference type="Gene3D" id="1.25.40.10">
    <property type="entry name" value="Tetratricopeptide repeat domain"/>
    <property type="match status" value="1"/>
</dbReference>
<accession>A0A6N3KC52</accession>
<evidence type="ECO:0000256" key="2">
    <source>
        <dbReference type="ARBA" id="ARBA00022527"/>
    </source>
</evidence>
<dbReference type="InterPro" id="IPR011009">
    <property type="entry name" value="Kinase-like_dom_sf"/>
</dbReference>
<dbReference type="GO" id="GO:0005524">
    <property type="term" value="F:ATP binding"/>
    <property type="evidence" value="ECO:0007669"/>
    <property type="project" value="UniProtKB-KW"/>
</dbReference>
<keyword evidence="6" id="KW-0067">ATP-binding</keyword>